<evidence type="ECO:0000313" key="1">
    <source>
        <dbReference type="EMBL" id="MDY4378875.1"/>
    </source>
</evidence>
<organism evidence="1 2">
    <name type="scientific">Pectobacterium brasiliense</name>
    <dbReference type="NCBI Taxonomy" id="180957"/>
    <lineage>
        <taxon>Bacteria</taxon>
        <taxon>Pseudomonadati</taxon>
        <taxon>Pseudomonadota</taxon>
        <taxon>Gammaproteobacteria</taxon>
        <taxon>Enterobacterales</taxon>
        <taxon>Pectobacteriaceae</taxon>
        <taxon>Pectobacterium</taxon>
    </lineage>
</organism>
<comment type="caution">
    <text evidence="1">The sequence shown here is derived from an EMBL/GenBank/DDBJ whole genome shotgun (WGS) entry which is preliminary data.</text>
</comment>
<protein>
    <recommendedName>
        <fullName evidence="3">Serine protease</fullName>
    </recommendedName>
</protein>
<name>A0AAW9H5V2_9GAMM</name>
<dbReference type="Proteomes" id="UP001269968">
    <property type="component" value="Unassembled WGS sequence"/>
</dbReference>
<gene>
    <name evidence="1" type="ORF">SOV92_13695</name>
</gene>
<dbReference type="EMBL" id="JAXHOZ010000052">
    <property type="protein sequence ID" value="MDY4378875.1"/>
    <property type="molecule type" value="Genomic_DNA"/>
</dbReference>
<sequence>MTPENKTEELLEYISKKDDLTVEQKKQEIEKFAYPDKSANYNAGQACATCPPSHARKEFVDEIINSLEPRYTVTIYTAYPGTPLNDDYGNPELDKNTEERIVSTAGHMWFKISIISDSNPEQDSYGFAPIKSGMIGNGFVTKKDNIHYENPYYSREIEVKEYQYDKLKEFGDSAVNKSNKYFDLYYNGATNSCIDFTWQALRHAGLIPTSTWNDFSRYNQKKKKAGKFDGDLKVINNIPHVKSIPAPFPDSDLNSEKYNEIPDRTRLQKFFSQNDSVQNDENIGIATRQHDSAINNV</sequence>
<accession>A0AAW9H5V2</accession>
<evidence type="ECO:0000313" key="2">
    <source>
        <dbReference type="Proteomes" id="UP001269968"/>
    </source>
</evidence>
<reference evidence="1" key="1">
    <citation type="submission" date="2023-11" db="EMBL/GenBank/DDBJ databases">
        <title>Comparative genomics revealed phylogeny of phytopathogenic Pectobacterium aroidearum based on whole-genome sequencing and function of putative horizontal acquire islands in P. aroidearum PccS1.</title>
        <authorList>
            <person name="Fan J."/>
            <person name="Yang L."/>
        </authorList>
    </citation>
    <scope>NUCLEOTIDE SEQUENCE</scope>
    <source>
        <strain evidence="1">NJAU140</strain>
    </source>
</reference>
<evidence type="ECO:0008006" key="3">
    <source>
        <dbReference type="Google" id="ProtNLM"/>
    </source>
</evidence>
<dbReference type="AlphaFoldDB" id="A0AAW9H5V2"/>
<proteinExistence type="predicted"/>
<dbReference type="RefSeq" id="WP_110163369.1">
    <property type="nucleotide sequence ID" value="NZ_JAXHOZ010000052.1"/>
</dbReference>